<feature type="compositionally biased region" description="Low complexity" evidence="1">
    <location>
        <begin position="54"/>
        <end position="67"/>
    </location>
</feature>
<sequence>MPPTSNPVDGGNGASRHLEAPIGVDSSADMPPKRKELPDPFWAGTSRTTKKSWPNSTLSSSSSNLTPQNAAVIDLRSPSQSTRSKTLSSTKPIPAPLALRRNRQDVPTIDLRSPSQSHQSRSSLCNATQSTSLAIPSQSFNAVGPQFQQGPPIIIGHRSPSQLISQSASQRRWLENATKNALNPTKFEVRALCASPVQTASQRTRLDNPTGTPVQPAYSS</sequence>
<feature type="region of interest" description="Disordered" evidence="1">
    <location>
        <begin position="1"/>
        <end position="128"/>
    </location>
</feature>
<feature type="compositionally biased region" description="Low complexity" evidence="1">
    <location>
        <begin position="112"/>
        <end position="123"/>
    </location>
</feature>
<feature type="compositionally biased region" description="Polar residues" evidence="1">
    <location>
        <begin position="77"/>
        <end position="91"/>
    </location>
</feature>
<feature type="region of interest" description="Disordered" evidence="1">
    <location>
        <begin position="198"/>
        <end position="220"/>
    </location>
</feature>
<accession>A0A6A5UWH8</accession>
<gene>
    <name evidence="2" type="ORF">BU23DRAFT_236918</name>
</gene>
<evidence type="ECO:0000313" key="2">
    <source>
        <dbReference type="EMBL" id="KAF1969543.1"/>
    </source>
</evidence>
<organism evidence="2 3">
    <name type="scientific">Bimuria novae-zelandiae CBS 107.79</name>
    <dbReference type="NCBI Taxonomy" id="1447943"/>
    <lineage>
        <taxon>Eukaryota</taxon>
        <taxon>Fungi</taxon>
        <taxon>Dikarya</taxon>
        <taxon>Ascomycota</taxon>
        <taxon>Pezizomycotina</taxon>
        <taxon>Dothideomycetes</taxon>
        <taxon>Pleosporomycetidae</taxon>
        <taxon>Pleosporales</taxon>
        <taxon>Massarineae</taxon>
        <taxon>Didymosphaeriaceae</taxon>
        <taxon>Bimuria</taxon>
    </lineage>
</organism>
<proteinExistence type="predicted"/>
<dbReference type="AlphaFoldDB" id="A0A6A5UWH8"/>
<name>A0A6A5UWH8_9PLEO</name>
<evidence type="ECO:0000256" key="1">
    <source>
        <dbReference type="SAM" id="MobiDB-lite"/>
    </source>
</evidence>
<protein>
    <submittedName>
        <fullName evidence="2">Uncharacterized protein</fullName>
    </submittedName>
</protein>
<dbReference type="EMBL" id="ML976708">
    <property type="protein sequence ID" value="KAF1969543.1"/>
    <property type="molecule type" value="Genomic_DNA"/>
</dbReference>
<keyword evidence="3" id="KW-1185">Reference proteome</keyword>
<evidence type="ECO:0000313" key="3">
    <source>
        <dbReference type="Proteomes" id="UP000800036"/>
    </source>
</evidence>
<dbReference type="Proteomes" id="UP000800036">
    <property type="component" value="Unassembled WGS sequence"/>
</dbReference>
<reference evidence="2" key="1">
    <citation type="journal article" date="2020" name="Stud. Mycol.">
        <title>101 Dothideomycetes genomes: a test case for predicting lifestyles and emergence of pathogens.</title>
        <authorList>
            <person name="Haridas S."/>
            <person name="Albert R."/>
            <person name="Binder M."/>
            <person name="Bloem J."/>
            <person name="Labutti K."/>
            <person name="Salamov A."/>
            <person name="Andreopoulos B."/>
            <person name="Baker S."/>
            <person name="Barry K."/>
            <person name="Bills G."/>
            <person name="Bluhm B."/>
            <person name="Cannon C."/>
            <person name="Castanera R."/>
            <person name="Culley D."/>
            <person name="Daum C."/>
            <person name="Ezra D."/>
            <person name="Gonzalez J."/>
            <person name="Henrissat B."/>
            <person name="Kuo A."/>
            <person name="Liang C."/>
            <person name="Lipzen A."/>
            <person name="Lutzoni F."/>
            <person name="Magnuson J."/>
            <person name="Mondo S."/>
            <person name="Nolan M."/>
            <person name="Ohm R."/>
            <person name="Pangilinan J."/>
            <person name="Park H.-J."/>
            <person name="Ramirez L."/>
            <person name="Alfaro M."/>
            <person name="Sun H."/>
            <person name="Tritt A."/>
            <person name="Yoshinaga Y."/>
            <person name="Zwiers L.-H."/>
            <person name="Turgeon B."/>
            <person name="Goodwin S."/>
            <person name="Spatafora J."/>
            <person name="Crous P."/>
            <person name="Grigoriev I."/>
        </authorList>
    </citation>
    <scope>NUCLEOTIDE SEQUENCE</scope>
    <source>
        <strain evidence="2">CBS 107.79</strain>
    </source>
</reference>